<dbReference type="AlphaFoldDB" id="A0A410H1L6"/>
<reference evidence="1 2" key="1">
    <citation type="journal article" date="2018" name="Environ. Microbiol.">
        <title>Genomes of ubiquitous marine and hypersaline Hydrogenovibrio, Thiomicrorhabdus and Thiomicrospira spp. encode a diversity of mechanisms to sustain chemolithoautotrophy in heterogeneous environments.</title>
        <authorList>
            <person name="Scott K.M."/>
            <person name="Williams J."/>
            <person name="Porter C.M.B."/>
            <person name="Russel S."/>
            <person name="Harmer T.L."/>
            <person name="Paul J.H."/>
            <person name="Antonen K.M."/>
            <person name="Bridges M.K."/>
            <person name="Camper G.J."/>
            <person name="Campla C.K."/>
            <person name="Casella L.G."/>
            <person name="Chase E."/>
            <person name="Conrad J.W."/>
            <person name="Cruz M.C."/>
            <person name="Dunlap D.S."/>
            <person name="Duran L."/>
            <person name="Fahsbender E.M."/>
            <person name="Goldsmith D.B."/>
            <person name="Keeley R.F."/>
            <person name="Kondoff M.R."/>
            <person name="Kussy B.I."/>
            <person name="Lane M.K."/>
            <person name="Lawler S."/>
            <person name="Leigh B.A."/>
            <person name="Lewis C."/>
            <person name="Lostal L.M."/>
            <person name="Marking D."/>
            <person name="Mancera P.A."/>
            <person name="McClenthan E.C."/>
            <person name="McIntyre E.A."/>
            <person name="Mine J.A."/>
            <person name="Modi S."/>
            <person name="Moore B.D."/>
            <person name="Morgan W.A."/>
            <person name="Nelson K.M."/>
            <person name="Nguyen K.N."/>
            <person name="Ogburn N."/>
            <person name="Parrino D.G."/>
            <person name="Pedapudi A.D."/>
            <person name="Pelham R.P."/>
            <person name="Preece A.M."/>
            <person name="Rampersad E.A."/>
            <person name="Richardson J.C."/>
            <person name="Rodgers C.M."/>
            <person name="Schaffer B.L."/>
            <person name="Sheridan N.E."/>
            <person name="Solone M.R."/>
            <person name="Staley Z.R."/>
            <person name="Tabuchi M."/>
            <person name="Waide R.J."/>
            <person name="Wanjugi P.W."/>
            <person name="Young S."/>
            <person name="Clum A."/>
            <person name="Daum C."/>
            <person name="Huntemann M."/>
            <person name="Ivanova N."/>
            <person name="Kyrpides N."/>
            <person name="Mikhailova N."/>
            <person name="Palaniappan K."/>
            <person name="Pillay M."/>
            <person name="Reddy T.B.K."/>
            <person name="Shapiro N."/>
            <person name="Stamatis D."/>
            <person name="Varghese N."/>
            <person name="Woyke T."/>
            <person name="Boden R."/>
            <person name="Freyermuth S.K."/>
            <person name="Kerfeld C.A."/>
        </authorList>
    </citation>
    <scope>NUCLEOTIDE SEQUENCE [LARGE SCALE GENOMIC DNA]</scope>
    <source>
        <strain evidence="1 2">JR-2</strain>
    </source>
</reference>
<evidence type="ECO:0000313" key="1">
    <source>
        <dbReference type="EMBL" id="QAB14808.1"/>
    </source>
</evidence>
<protein>
    <recommendedName>
        <fullName evidence="3">GTP-binding protein</fullName>
    </recommendedName>
</protein>
<dbReference type="KEGG" id="htr:EPV75_03540"/>
<evidence type="ECO:0000313" key="2">
    <source>
        <dbReference type="Proteomes" id="UP000285478"/>
    </source>
</evidence>
<name>A0A410H1L6_9GAMM</name>
<accession>A0A410H1L6</accession>
<dbReference type="Proteomes" id="UP000285478">
    <property type="component" value="Chromosome"/>
</dbReference>
<proteinExistence type="predicted"/>
<gene>
    <name evidence="1" type="ORF">EPV75_03540</name>
</gene>
<dbReference type="RefSeq" id="WP_128384487.1">
    <property type="nucleotide sequence ID" value="NZ_CP035033.1"/>
</dbReference>
<keyword evidence="2" id="KW-1185">Reference proteome</keyword>
<organism evidence="1 2">
    <name type="scientific">Hydrogenovibrio thermophilus</name>
    <dbReference type="NCBI Taxonomy" id="265883"/>
    <lineage>
        <taxon>Bacteria</taxon>
        <taxon>Pseudomonadati</taxon>
        <taxon>Pseudomonadota</taxon>
        <taxon>Gammaproteobacteria</taxon>
        <taxon>Thiotrichales</taxon>
        <taxon>Piscirickettsiaceae</taxon>
        <taxon>Hydrogenovibrio</taxon>
    </lineage>
</organism>
<evidence type="ECO:0008006" key="3">
    <source>
        <dbReference type="Google" id="ProtNLM"/>
    </source>
</evidence>
<sequence>MSDAIRLIGLPGSGKTRFKNAFQAAFPEAVVDEVPAEAASSAQAQRTWCVIDVRSPVQDAEAQAWLKAMLQTATGIVFSFVETADMTMQAKWQAWLKLACPDALPRYRWFSHAALGDWNWREFDVPDEVCSVDFAVPSLDTFRFDFDSGSLHLEHLLFGLDTMKQNLGARLWRVQGVVMTSEYQNPVAIEGQIDRWDTYAGVLDGSGYLCLQGENLQRALLQEIIDASRLS</sequence>
<dbReference type="EMBL" id="CP035033">
    <property type="protein sequence ID" value="QAB14808.1"/>
    <property type="molecule type" value="Genomic_DNA"/>
</dbReference>